<comment type="caution">
    <text evidence="2">The sequence shown here is derived from an EMBL/GenBank/DDBJ whole genome shotgun (WGS) entry which is preliminary data.</text>
</comment>
<accession>A0A6B0GMH5</accession>
<dbReference type="Proteomes" id="UP000451471">
    <property type="component" value="Unassembled WGS sequence"/>
</dbReference>
<dbReference type="AlphaFoldDB" id="A0A6B0GMH5"/>
<keyword evidence="1" id="KW-0472">Membrane</keyword>
<dbReference type="EMBL" id="WSZK01000030">
    <property type="protein sequence ID" value="MWG36062.1"/>
    <property type="molecule type" value="Genomic_DNA"/>
</dbReference>
<reference evidence="2 3" key="1">
    <citation type="submission" date="2019-12" db="EMBL/GenBank/DDBJ databases">
        <title>Halocatena pleomorpha gen. nov. sp. nov., an extremely halophilic archaeon of family Halobacteriaceae isolated from saltpan soil.</title>
        <authorList>
            <person name="Pal Y."/>
            <person name="Verma A."/>
            <person name="Krishnamurthi S."/>
            <person name="Kumar P."/>
        </authorList>
    </citation>
    <scope>NUCLEOTIDE SEQUENCE [LARGE SCALE GENOMIC DNA]</scope>
    <source>
        <strain evidence="2 3">JCM 16495</strain>
    </source>
</reference>
<feature type="transmembrane region" description="Helical" evidence="1">
    <location>
        <begin position="47"/>
        <end position="63"/>
    </location>
</feature>
<evidence type="ECO:0000313" key="2">
    <source>
        <dbReference type="EMBL" id="MWG36062.1"/>
    </source>
</evidence>
<sequence>MPPRCWSERSDYVSEEPRMNQRIALAGALVSGLALFSAFVWAGGDPLVGALGVGAVAVLTLWLN</sequence>
<keyword evidence="3" id="KW-1185">Reference proteome</keyword>
<proteinExistence type="predicted"/>
<gene>
    <name evidence="2" type="ORF">GQS65_16465</name>
</gene>
<keyword evidence="1" id="KW-0812">Transmembrane</keyword>
<keyword evidence="1" id="KW-1133">Transmembrane helix</keyword>
<evidence type="ECO:0000256" key="1">
    <source>
        <dbReference type="SAM" id="Phobius"/>
    </source>
</evidence>
<evidence type="ECO:0000313" key="3">
    <source>
        <dbReference type="Proteomes" id="UP000451471"/>
    </source>
</evidence>
<organism evidence="2 3">
    <name type="scientific">Halomarina oriensis</name>
    <dbReference type="NCBI Taxonomy" id="671145"/>
    <lineage>
        <taxon>Archaea</taxon>
        <taxon>Methanobacteriati</taxon>
        <taxon>Methanobacteriota</taxon>
        <taxon>Stenosarchaea group</taxon>
        <taxon>Halobacteria</taxon>
        <taxon>Halobacteriales</taxon>
        <taxon>Natronomonadaceae</taxon>
        <taxon>Halomarina</taxon>
    </lineage>
</organism>
<dbReference type="RefSeq" id="WP_158205725.1">
    <property type="nucleotide sequence ID" value="NZ_WSZK01000030.1"/>
</dbReference>
<protein>
    <submittedName>
        <fullName evidence="2">Uncharacterized protein</fullName>
    </submittedName>
</protein>
<name>A0A6B0GMH5_9EURY</name>
<feature type="transmembrane region" description="Helical" evidence="1">
    <location>
        <begin position="23"/>
        <end position="41"/>
    </location>
</feature>